<reference evidence="3 4" key="1">
    <citation type="journal article" date="2013" name="BMC Genomics">
        <title>Reconstruction of the lipid metabolism for the microalga Monoraphidium neglectum from its genome sequence reveals characteristics suitable for biofuel production.</title>
        <authorList>
            <person name="Bogen C."/>
            <person name="Al-Dilaimi A."/>
            <person name="Albersmeier A."/>
            <person name="Wichmann J."/>
            <person name="Grundmann M."/>
            <person name="Rupp O."/>
            <person name="Lauersen K.J."/>
            <person name="Blifernez-Klassen O."/>
            <person name="Kalinowski J."/>
            <person name="Goesmann A."/>
            <person name="Mussgnug J.H."/>
            <person name="Kruse O."/>
        </authorList>
    </citation>
    <scope>NUCLEOTIDE SEQUENCE [LARGE SCALE GENOMIC DNA]</scope>
    <source>
        <strain evidence="3 4">SAG 48.87</strain>
    </source>
</reference>
<evidence type="ECO:0000313" key="4">
    <source>
        <dbReference type="Proteomes" id="UP000054498"/>
    </source>
</evidence>
<evidence type="ECO:0000256" key="1">
    <source>
        <dbReference type="SAM" id="MobiDB-lite"/>
    </source>
</evidence>
<feature type="compositionally biased region" description="Gly residues" evidence="1">
    <location>
        <begin position="91"/>
        <end position="104"/>
    </location>
</feature>
<dbReference type="EMBL" id="KK104797">
    <property type="protein sequence ID" value="KIY93406.1"/>
    <property type="molecule type" value="Genomic_DNA"/>
</dbReference>
<keyword evidence="2" id="KW-1133">Transmembrane helix</keyword>
<keyword evidence="2" id="KW-0812">Transmembrane</keyword>
<dbReference type="GeneID" id="25732131"/>
<accession>A0A0D2LUV2</accession>
<evidence type="ECO:0000256" key="2">
    <source>
        <dbReference type="SAM" id="Phobius"/>
    </source>
</evidence>
<protein>
    <submittedName>
        <fullName evidence="3">Uncharacterized protein</fullName>
    </submittedName>
</protein>
<dbReference type="Proteomes" id="UP000054498">
    <property type="component" value="Unassembled WGS sequence"/>
</dbReference>
<dbReference type="KEGG" id="mng:MNEG_14557"/>
<dbReference type="AlphaFoldDB" id="A0A0D2LUV2"/>
<organism evidence="3 4">
    <name type="scientific">Monoraphidium neglectum</name>
    <dbReference type="NCBI Taxonomy" id="145388"/>
    <lineage>
        <taxon>Eukaryota</taxon>
        <taxon>Viridiplantae</taxon>
        <taxon>Chlorophyta</taxon>
        <taxon>core chlorophytes</taxon>
        <taxon>Chlorophyceae</taxon>
        <taxon>CS clade</taxon>
        <taxon>Sphaeropleales</taxon>
        <taxon>Selenastraceae</taxon>
        <taxon>Monoraphidium</taxon>
    </lineage>
</organism>
<dbReference type="RefSeq" id="XP_013892426.1">
    <property type="nucleotide sequence ID" value="XM_014036972.1"/>
</dbReference>
<proteinExistence type="predicted"/>
<gene>
    <name evidence="3" type="ORF">MNEG_14557</name>
</gene>
<feature type="region of interest" description="Disordered" evidence="1">
    <location>
        <begin position="70"/>
        <end position="104"/>
    </location>
</feature>
<feature type="transmembrane region" description="Helical" evidence="2">
    <location>
        <begin position="6"/>
        <end position="27"/>
    </location>
</feature>
<sequence>MVEPFFIGIATGAVALMAALASLILGIKNHALNQRKLSLEEEHRQAEARRLTDKFRNPLVRFFAGRREGRDQCASRGNPRPGRGALRNQLRGGGRGGAGTPGLV</sequence>
<evidence type="ECO:0000313" key="3">
    <source>
        <dbReference type="EMBL" id="KIY93406.1"/>
    </source>
</evidence>
<keyword evidence="2" id="KW-0472">Membrane</keyword>
<name>A0A0D2LUV2_9CHLO</name>
<keyword evidence="4" id="KW-1185">Reference proteome</keyword>